<dbReference type="EMBL" id="JAPTMY010000030">
    <property type="protein sequence ID" value="MCZ0858813.1"/>
    <property type="molecule type" value="Genomic_DNA"/>
</dbReference>
<comment type="caution">
    <text evidence="2">The sequence shown here is derived from an EMBL/GenBank/DDBJ whole genome shotgun (WGS) entry which is preliminary data.</text>
</comment>
<evidence type="ECO:0000256" key="1">
    <source>
        <dbReference type="SAM" id="MobiDB-lite"/>
    </source>
</evidence>
<evidence type="ECO:0000313" key="3">
    <source>
        <dbReference type="Proteomes" id="UP001072034"/>
    </source>
</evidence>
<dbReference type="Proteomes" id="UP001072034">
    <property type="component" value="Unassembled WGS sequence"/>
</dbReference>
<organism evidence="2 3">
    <name type="scientific">Actinomyces israelii</name>
    <dbReference type="NCBI Taxonomy" id="1659"/>
    <lineage>
        <taxon>Bacteria</taxon>
        <taxon>Bacillati</taxon>
        <taxon>Actinomycetota</taxon>
        <taxon>Actinomycetes</taxon>
        <taxon>Actinomycetales</taxon>
        <taxon>Actinomycetaceae</taxon>
        <taxon>Actinomyces</taxon>
    </lineage>
</organism>
<evidence type="ECO:0000313" key="2">
    <source>
        <dbReference type="EMBL" id="MCZ0858813.1"/>
    </source>
</evidence>
<keyword evidence="3" id="KW-1185">Reference proteome</keyword>
<reference evidence="2" key="1">
    <citation type="submission" date="2022-10" db="EMBL/GenBank/DDBJ databases">
        <title>Genome sequence of Actinomyces israelii ATCC 10048.</title>
        <authorList>
            <person name="Watt R.M."/>
            <person name="Tong W.M."/>
        </authorList>
    </citation>
    <scope>NUCLEOTIDE SEQUENCE</scope>
    <source>
        <strain evidence="2">ATCC 10048</strain>
    </source>
</reference>
<protein>
    <submittedName>
        <fullName evidence="2">IS630 family transposase</fullName>
    </submittedName>
</protein>
<name>A0ABT4ICI2_9ACTO</name>
<proteinExistence type="predicted"/>
<dbReference type="InterPro" id="IPR009057">
    <property type="entry name" value="Homeodomain-like_sf"/>
</dbReference>
<dbReference type="NCBIfam" id="NF033545">
    <property type="entry name" value="transpos_IS630"/>
    <property type="match status" value="1"/>
</dbReference>
<dbReference type="SUPFAM" id="SSF46689">
    <property type="entry name" value="Homeodomain-like"/>
    <property type="match status" value="1"/>
</dbReference>
<feature type="region of interest" description="Disordered" evidence="1">
    <location>
        <begin position="234"/>
        <end position="255"/>
    </location>
</feature>
<sequence>MRIDMTDEERDILIRWKKRSDTYRLVRMKAEAILYAARGVALDIIAEMVERAEGTVREWLSEWRQTRLGSVVTGHAGNEKAAKLKRAQKKELEEILSRPPSEAGVKAGFWDIPALKDVVSIKFGVEYRSEPSYRLLMRFLGMTFKLPDPFDKRRDEKAITRRMAEIRRQVNDLLEEGWEVYTVDEVRVEHEAETRRMWLPKGKRTKLYVDRKKASQSFFGALSLTTKKMKIYPIEGNQNAEQTRPHDGSPGARDR</sequence>
<feature type="compositionally biased region" description="Basic and acidic residues" evidence="1">
    <location>
        <begin position="243"/>
        <end position="255"/>
    </location>
</feature>
<gene>
    <name evidence="2" type="ORF">OHJ16_12255</name>
</gene>
<dbReference type="InterPro" id="IPR047655">
    <property type="entry name" value="Transpos_IS630-like"/>
</dbReference>
<dbReference type="RefSeq" id="WP_268918139.1">
    <property type="nucleotide sequence ID" value="NZ_JAPTMY010000030.1"/>
</dbReference>
<accession>A0ABT4ICI2</accession>